<dbReference type="AlphaFoldDB" id="A0A0F9BVB2"/>
<protein>
    <recommendedName>
        <fullName evidence="2">UDP-N-acetylglucosamine 2-epimerase domain-containing protein</fullName>
    </recommendedName>
</protein>
<accession>A0A0F9BVB2</accession>
<comment type="caution">
    <text evidence="1">The sequence shown here is derived from an EMBL/GenBank/DDBJ whole genome shotgun (WGS) entry which is preliminary data.</text>
</comment>
<proteinExistence type="predicted"/>
<name>A0A0F9BVB2_9ZZZZ</name>
<dbReference type="SUPFAM" id="SSF53756">
    <property type="entry name" value="UDP-Glycosyltransferase/glycogen phosphorylase"/>
    <property type="match status" value="1"/>
</dbReference>
<organism evidence="1">
    <name type="scientific">marine sediment metagenome</name>
    <dbReference type="NCBI Taxonomy" id="412755"/>
    <lineage>
        <taxon>unclassified sequences</taxon>
        <taxon>metagenomes</taxon>
        <taxon>ecological metagenomes</taxon>
    </lineage>
</organism>
<reference evidence="1" key="1">
    <citation type="journal article" date="2015" name="Nature">
        <title>Complex archaea that bridge the gap between prokaryotes and eukaryotes.</title>
        <authorList>
            <person name="Spang A."/>
            <person name="Saw J.H."/>
            <person name="Jorgensen S.L."/>
            <person name="Zaremba-Niedzwiedzka K."/>
            <person name="Martijn J."/>
            <person name="Lind A.E."/>
            <person name="van Eijk R."/>
            <person name="Schleper C."/>
            <person name="Guy L."/>
            <person name="Ettema T.J."/>
        </authorList>
    </citation>
    <scope>NUCLEOTIDE SEQUENCE</scope>
</reference>
<evidence type="ECO:0000313" key="1">
    <source>
        <dbReference type="EMBL" id="KKL25855.1"/>
    </source>
</evidence>
<gene>
    <name evidence="1" type="ORF">LCGC14_2401120</name>
</gene>
<evidence type="ECO:0008006" key="2">
    <source>
        <dbReference type="Google" id="ProtNLM"/>
    </source>
</evidence>
<sequence length="378" mass="43499">MVKTILYCVSGLEQKRVFQCIDDYSNKDVRQLFIGPVEKSISNSKFRVKEGYADFKIKEKILCSDKYKLRKLVHSIKPDIFVCGTAPNLKGISLPKKCKKVFVSHGIVGDHIYNIKSIRNKKFYNQWIGSDLYCGAGKNFERFLKTTPGFNPKSKILFNAIPQFDIIYNDRGNNSFKEALIKQNKIPKADKYILFAGFGGHKRSDFFPHNEDYYRTAIYLEKIAKKNNWFVFTKPRVPVKHDRKFVGDNDYISKYAKDYGNLWKSKYVCMVHPMESIYKYFFSDIIIVNGTSTLEVEACCVNKPLIMVRTDPNSFDPLKTVFLGGAKLVNSKAMNDLEDAINGSFKENISHYSKILEYHGISFDGKMSKRVGEAILKL</sequence>
<dbReference type="EMBL" id="LAZR01036057">
    <property type="protein sequence ID" value="KKL25855.1"/>
    <property type="molecule type" value="Genomic_DNA"/>
</dbReference>